<dbReference type="Pfam" id="PF11716">
    <property type="entry name" value="MDMPI_N"/>
    <property type="match status" value="1"/>
</dbReference>
<evidence type="ECO:0000259" key="1">
    <source>
        <dbReference type="Pfam" id="PF11716"/>
    </source>
</evidence>
<comment type="caution">
    <text evidence="2">The sequence shown here is derived from an EMBL/GenBank/DDBJ whole genome shotgun (WGS) entry which is preliminary data.</text>
</comment>
<dbReference type="EMBL" id="BAEH01000068">
    <property type="protein sequence ID" value="GAB18863.1"/>
    <property type="molecule type" value="Genomic_DNA"/>
</dbReference>
<keyword evidence="3" id="KW-1185">Reference proteome</keyword>
<dbReference type="InterPro" id="IPR017520">
    <property type="entry name" value="CHP03086"/>
</dbReference>
<dbReference type="GO" id="GO:0046872">
    <property type="term" value="F:metal ion binding"/>
    <property type="evidence" value="ECO:0007669"/>
    <property type="project" value="InterPro"/>
</dbReference>
<dbReference type="eggNOG" id="ENOG5032B92">
    <property type="taxonomic scope" value="Bacteria"/>
</dbReference>
<dbReference type="InterPro" id="IPR017517">
    <property type="entry name" value="Maleyloyr_isom"/>
</dbReference>
<organism evidence="2 3">
    <name type="scientific">Gordonia effusa NBRC 100432</name>
    <dbReference type="NCBI Taxonomy" id="1077974"/>
    <lineage>
        <taxon>Bacteria</taxon>
        <taxon>Bacillati</taxon>
        <taxon>Actinomycetota</taxon>
        <taxon>Actinomycetes</taxon>
        <taxon>Mycobacteriales</taxon>
        <taxon>Gordoniaceae</taxon>
        <taxon>Gordonia</taxon>
    </lineage>
</organism>
<evidence type="ECO:0000313" key="2">
    <source>
        <dbReference type="EMBL" id="GAB18863.1"/>
    </source>
</evidence>
<dbReference type="InterPro" id="IPR024344">
    <property type="entry name" value="MDMPI_metal-binding"/>
</dbReference>
<name>H0R1B2_9ACTN</name>
<reference evidence="2 3" key="1">
    <citation type="submission" date="2011-12" db="EMBL/GenBank/DDBJ databases">
        <title>Whole genome shotgun sequence of Gordonia effusa NBRC 100432.</title>
        <authorList>
            <person name="Yoshida I."/>
            <person name="Takarada H."/>
            <person name="Hosoyama A."/>
            <person name="Tsuchikane K."/>
            <person name="Katsumata H."/>
            <person name="Yamazaki S."/>
            <person name="Fujita N."/>
        </authorList>
    </citation>
    <scope>NUCLEOTIDE SEQUENCE [LARGE SCALE GENOMIC DNA]</scope>
    <source>
        <strain evidence="2 3">NBRC 100432</strain>
    </source>
</reference>
<evidence type="ECO:0000313" key="3">
    <source>
        <dbReference type="Proteomes" id="UP000035034"/>
    </source>
</evidence>
<dbReference type="InterPro" id="IPR034660">
    <property type="entry name" value="DinB/YfiT-like"/>
</dbReference>
<dbReference type="Proteomes" id="UP000035034">
    <property type="component" value="Unassembled WGS sequence"/>
</dbReference>
<dbReference type="STRING" id="1077974.GOEFS_068_00080"/>
<sequence length="194" mass="20617">MYTSQLSAAGNAVTALAARTPDDMLDRPTPCEGMDLRALFAHVVGLSEAFAAAGRKESGPLTSTPPDPKAQVLQSDWRTALSINLADLNAAWADPDAWDGMTQAGGVSAPASILGTVAVSELVLHGWDVARSIGVDYHLDDDALQVVYDLHYPPQSQSEREGMFGPVVEVPEDAPLLHRLVGLTGRDPFWPAMA</sequence>
<proteinExistence type="predicted"/>
<accession>H0R1B2</accession>
<gene>
    <name evidence="2" type="ORF">GOEFS_068_00080</name>
</gene>
<dbReference type="Gene3D" id="1.20.120.450">
    <property type="entry name" value="dinb family like domain"/>
    <property type="match status" value="1"/>
</dbReference>
<dbReference type="RefSeq" id="WP_007318199.1">
    <property type="nucleotide sequence ID" value="NZ_BAEH01000068.1"/>
</dbReference>
<dbReference type="NCBIfam" id="TIGR03083">
    <property type="entry name" value="maleylpyruvate isomerase family mycothiol-dependent enzyme"/>
    <property type="match status" value="1"/>
</dbReference>
<dbReference type="AlphaFoldDB" id="H0R1B2"/>
<dbReference type="SUPFAM" id="SSF109854">
    <property type="entry name" value="DinB/YfiT-like putative metalloenzymes"/>
    <property type="match status" value="1"/>
</dbReference>
<dbReference type="NCBIfam" id="TIGR03086">
    <property type="entry name" value="TIGR03086 family metal-binding protein"/>
    <property type="match status" value="1"/>
</dbReference>
<protein>
    <recommendedName>
        <fullName evidence="1">Mycothiol-dependent maleylpyruvate isomerase metal-binding domain-containing protein</fullName>
    </recommendedName>
</protein>
<dbReference type="OrthoDB" id="5185819at2"/>
<feature type="domain" description="Mycothiol-dependent maleylpyruvate isomerase metal-binding" evidence="1">
    <location>
        <begin position="7"/>
        <end position="130"/>
    </location>
</feature>